<dbReference type="Proteomes" id="UP001185069">
    <property type="component" value="Unassembled WGS sequence"/>
</dbReference>
<evidence type="ECO:0000313" key="1">
    <source>
        <dbReference type="EMBL" id="MDR6270644.1"/>
    </source>
</evidence>
<protein>
    <recommendedName>
        <fullName evidence="3">SOS response associated peptidase (SRAP)</fullName>
    </recommendedName>
</protein>
<organism evidence="1 2">
    <name type="scientific">Arthrobacter russicus</name>
    <dbReference type="NCBI Taxonomy" id="172040"/>
    <lineage>
        <taxon>Bacteria</taxon>
        <taxon>Bacillati</taxon>
        <taxon>Actinomycetota</taxon>
        <taxon>Actinomycetes</taxon>
        <taxon>Micrococcales</taxon>
        <taxon>Micrococcaceae</taxon>
        <taxon>Arthrobacter</taxon>
    </lineage>
</organism>
<reference evidence="1 2" key="1">
    <citation type="submission" date="2023-07" db="EMBL/GenBank/DDBJ databases">
        <title>Sequencing the genomes of 1000 actinobacteria strains.</title>
        <authorList>
            <person name="Klenk H.-P."/>
        </authorList>
    </citation>
    <scope>NUCLEOTIDE SEQUENCE [LARGE SCALE GENOMIC DNA]</scope>
    <source>
        <strain evidence="1 2">DSM 14555</strain>
    </source>
</reference>
<keyword evidence="2" id="KW-1185">Reference proteome</keyword>
<name>A0ABU1JEU3_9MICC</name>
<comment type="caution">
    <text evidence="1">The sequence shown here is derived from an EMBL/GenBank/DDBJ whole genome shotgun (WGS) entry which is preliminary data.</text>
</comment>
<dbReference type="EMBL" id="JAVDQF010000001">
    <property type="protein sequence ID" value="MDR6270644.1"/>
    <property type="molecule type" value="Genomic_DNA"/>
</dbReference>
<accession>A0ABU1JEU3</accession>
<evidence type="ECO:0000313" key="2">
    <source>
        <dbReference type="Proteomes" id="UP001185069"/>
    </source>
</evidence>
<evidence type="ECO:0008006" key="3">
    <source>
        <dbReference type="Google" id="ProtNLM"/>
    </source>
</evidence>
<sequence>MCNRVGIHSSIAEHAAWARSKQDWINSPGNLVLVHGTGTTQCHGEIESHPVEAAGRGFRLGIGQHPDSDPIEDSDGDRWILSSRGTKIAYAIPPSGKETTT</sequence>
<gene>
    <name evidence="1" type="ORF">JOE69_002882</name>
</gene>
<proteinExistence type="predicted"/>